<evidence type="ECO:0000256" key="2">
    <source>
        <dbReference type="SAM" id="MobiDB-lite"/>
    </source>
</evidence>
<feature type="coiled-coil region" evidence="1">
    <location>
        <begin position="572"/>
        <end position="732"/>
    </location>
</feature>
<evidence type="ECO:0000313" key="3">
    <source>
        <dbReference type="EMBL" id="KAK5109072.1"/>
    </source>
</evidence>
<name>A0AAN7TBS3_9PEZI</name>
<feature type="coiled-coil region" evidence="1">
    <location>
        <begin position="237"/>
        <end position="288"/>
    </location>
</feature>
<feature type="compositionally biased region" description="Acidic residues" evidence="2">
    <location>
        <begin position="74"/>
        <end position="84"/>
    </location>
</feature>
<feature type="region of interest" description="Disordered" evidence="2">
    <location>
        <begin position="1066"/>
        <end position="1105"/>
    </location>
</feature>
<dbReference type="Gene3D" id="1.20.5.1160">
    <property type="entry name" value="Vasodilator-stimulated phosphoprotein"/>
    <property type="match status" value="1"/>
</dbReference>
<dbReference type="AlphaFoldDB" id="A0AAN7TBS3"/>
<keyword evidence="1" id="KW-0175">Coiled coil</keyword>
<organism evidence="3 4">
    <name type="scientific">Meristemomyces frigidus</name>
    <dbReference type="NCBI Taxonomy" id="1508187"/>
    <lineage>
        <taxon>Eukaryota</taxon>
        <taxon>Fungi</taxon>
        <taxon>Dikarya</taxon>
        <taxon>Ascomycota</taxon>
        <taxon>Pezizomycotina</taxon>
        <taxon>Dothideomycetes</taxon>
        <taxon>Dothideomycetidae</taxon>
        <taxon>Mycosphaerellales</taxon>
        <taxon>Teratosphaeriaceae</taxon>
        <taxon>Meristemomyces</taxon>
    </lineage>
</organism>
<feature type="coiled-coil region" evidence="1">
    <location>
        <begin position="349"/>
        <end position="390"/>
    </location>
</feature>
<evidence type="ECO:0000313" key="4">
    <source>
        <dbReference type="Proteomes" id="UP001310890"/>
    </source>
</evidence>
<dbReference type="EMBL" id="JAVRRL010000071">
    <property type="protein sequence ID" value="KAK5109072.1"/>
    <property type="molecule type" value="Genomic_DNA"/>
</dbReference>
<accession>A0AAN7TBS3</accession>
<feature type="compositionally biased region" description="Low complexity" evidence="2">
    <location>
        <begin position="1066"/>
        <end position="1082"/>
    </location>
</feature>
<feature type="compositionally biased region" description="Low complexity" evidence="2">
    <location>
        <begin position="171"/>
        <end position="181"/>
    </location>
</feature>
<gene>
    <name evidence="3" type="ORF">LTR62_007528</name>
</gene>
<evidence type="ECO:0000256" key="1">
    <source>
        <dbReference type="SAM" id="Coils"/>
    </source>
</evidence>
<proteinExistence type="predicted"/>
<comment type="caution">
    <text evidence="3">The sequence shown here is derived from an EMBL/GenBank/DDBJ whole genome shotgun (WGS) entry which is preliminary data.</text>
</comment>
<feature type="coiled-coil region" evidence="1">
    <location>
        <begin position="487"/>
        <end position="542"/>
    </location>
</feature>
<protein>
    <submittedName>
        <fullName evidence="3">Uncharacterized protein</fullName>
    </submittedName>
</protein>
<feature type="coiled-coil region" evidence="1">
    <location>
        <begin position="808"/>
        <end position="966"/>
    </location>
</feature>
<reference evidence="3" key="1">
    <citation type="submission" date="2023-08" db="EMBL/GenBank/DDBJ databases">
        <title>Black Yeasts Isolated from many extreme environments.</title>
        <authorList>
            <person name="Coleine C."/>
            <person name="Stajich J.E."/>
            <person name="Selbmann L."/>
        </authorList>
    </citation>
    <scope>NUCLEOTIDE SEQUENCE</scope>
    <source>
        <strain evidence="3">CCFEE 5401</strain>
    </source>
</reference>
<dbReference type="Proteomes" id="UP001310890">
    <property type="component" value="Unassembled WGS sequence"/>
</dbReference>
<feature type="compositionally biased region" description="Polar residues" evidence="2">
    <location>
        <begin position="32"/>
        <end position="55"/>
    </location>
</feature>
<sequence>MAPKKRITPSASQPEPVKVTRTSGRKRRHSDASNVSNATDDVRTAFSQGGSTVTQPKRRKKVSRVGATSVEPEVIVEEADEDTELSGHHKDTLLFGGDATVERERPSSSRSIGQSIDVYNSQTKHVSFGGIPENGGDASSAKKPTTPHPRKTASIGRRFTLSPAVGAGSQRRSTSLSRTSLPPGWNEDGLSQESGEVKYEMVPLREAVNDRVQRILRRSQLSETYTAGERAPLELGQAKKAERVRELELEMEEQRQSAIDDDDSQQRAMALEAELAEARSELRQHGTMHGLDLDGEMLVLNSKESVVYPDLLAKQSTGMVSTDSTRDTLGFSQREITTTTRTSLTAQMTEDWDAEREQFENAILALNKEANDARARLQILEIELGALSQEDGVDVLTAVKTIRQSHTNLRHALEDLFADEIPEHLSNQDVLELVIGKLRDQADLLREESARIGERDTLIADLEGQIEGLLQQLAADTIRRKTIEERWSQLDQDNEDKARTVEELEEELNESNLDRDSLLQQINEKQEEIRALSQDHAESLKSTEALQLSLEGYRTEEARLTELIIRMEKDHADTISKMAKEREETVADLENRLDEATELREGADIINSERQMLIAELEHKIADMTTEREALVHEVQTVTLERDTVMADREVAENALEEKTVEVESLEDRVTRLEEELEILTAQLEDLRKLNETERQQREAAEQELDDRNAELDTLDKRAQELGTEANELKGKLFGLQQDHAAEVTQLQQTMSDRDEQFQNDIADEVARREAADELAQQRAGTILVLETRVEEVELQARADEAALTKRIAEMNHDMEGDEKEIADLKLDLQSAENNHDVEKGRLEDRIEELENSVAVLQETIGEHEATILQLQNDSATTIDLHNSEIEDRNAEIADLHASLTVLRGEKEDLEQANSGLERRVEQEAEAMLDLQNAKEDEIDSYKSQLNDKQEKILAVERKAREADAAWQDILTAREEEIDGLKMSAASREEVTTELTSDFEAFRSRFREVIARQNSVIDKLQDAVDAAKVIADADGEALKREGMQALEEVEGFDFVGRLTVTEKRSVVSTSQQVSSQAQAGAGAKKGGKKGRRVLDSGIGLEQAEM</sequence>
<feature type="region of interest" description="Disordered" evidence="2">
    <location>
        <begin position="1"/>
        <end position="192"/>
    </location>
</feature>
<feature type="compositionally biased region" description="Polar residues" evidence="2">
    <location>
        <begin position="108"/>
        <end position="125"/>
    </location>
</feature>